<dbReference type="RefSeq" id="WP_042578868.1">
    <property type="nucleotide sequence ID" value="NZ_JXQQ01000025.1"/>
</dbReference>
<sequence length="91" mass="9953">MNPATLRSPKKFLPAFAAAVLAWAGPGHCAPARSAWSWADVWSDPGMDLVLLWLTAIFWVVTHAWTLLVVWAEARATRAVAPDVKPEEESA</sequence>
<reference evidence="3 4" key="1">
    <citation type="submission" date="2014-12" db="EMBL/GenBank/DDBJ databases">
        <title>16Stimator: statistical estimation of ribosomal gene copy numbers from draft genome assemblies.</title>
        <authorList>
            <person name="Perisin M.A."/>
            <person name="Vetter M."/>
            <person name="Gilbert J.A."/>
            <person name="Bergelson J."/>
        </authorList>
    </citation>
    <scope>NUCLEOTIDE SEQUENCE [LARGE SCALE GENOMIC DNA]</scope>
    <source>
        <strain evidence="3 4">MEDvA23</strain>
    </source>
</reference>
<comment type="caution">
    <text evidence="3">The sequence shown here is derived from an EMBL/GenBank/DDBJ whole genome shotgun (WGS) entry which is preliminary data.</text>
</comment>
<dbReference type="OrthoDB" id="8859421at2"/>
<name>A0A0D0LU56_VARPD</name>
<keyword evidence="1" id="KW-1133">Transmembrane helix</keyword>
<keyword evidence="2" id="KW-0732">Signal</keyword>
<proteinExistence type="predicted"/>
<evidence type="ECO:0000256" key="2">
    <source>
        <dbReference type="SAM" id="SignalP"/>
    </source>
</evidence>
<evidence type="ECO:0008006" key="5">
    <source>
        <dbReference type="Google" id="ProtNLM"/>
    </source>
</evidence>
<protein>
    <recommendedName>
        <fullName evidence="5">Transmembrane protein</fullName>
    </recommendedName>
</protein>
<feature type="transmembrane region" description="Helical" evidence="1">
    <location>
        <begin position="53"/>
        <end position="72"/>
    </location>
</feature>
<dbReference type="AlphaFoldDB" id="A0A0D0LU56"/>
<feature type="signal peptide" evidence="2">
    <location>
        <begin position="1"/>
        <end position="29"/>
    </location>
</feature>
<evidence type="ECO:0000313" key="3">
    <source>
        <dbReference type="EMBL" id="KIQ32783.1"/>
    </source>
</evidence>
<dbReference type="EMBL" id="JXQQ01000025">
    <property type="protein sequence ID" value="KIQ32783.1"/>
    <property type="molecule type" value="Genomic_DNA"/>
</dbReference>
<keyword evidence="1" id="KW-0812">Transmembrane</keyword>
<keyword evidence="1" id="KW-0472">Membrane</keyword>
<dbReference type="Proteomes" id="UP000032067">
    <property type="component" value="Unassembled WGS sequence"/>
</dbReference>
<gene>
    <name evidence="3" type="ORF">RT97_11265</name>
</gene>
<evidence type="ECO:0000313" key="4">
    <source>
        <dbReference type="Proteomes" id="UP000032067"/>
    </source>
</evidence>
<evidence type="ECO:0000256" key="1">
    <source>
        <dbReference type="SAM" id="Phobius"/>
    </source>
</evidence>
<feature type="chain" id="PRO_5002233318" description="Transmembrane protein" evidence="2">
    <location>
        <begin position="30"/>
        <end position="91"/>
    </location>
</feature>
<organism evidence="3 4">
    <name type="scientific">Variovorax paradoxus</name>
    <dbReference type="NCBI Taxonomy" id="34073"/>
    <lineage>
        <taxon>Bacteria</taxon>
        <taxon>Pseudomonadati</taxon>
        <taxon>Pseudomonadota</taxon>
        <taxon>Betaproteobacteria</taxon>
        <taxon>Burkholderiales</taxon>
        <taxon>Comamonadaceae</taxon>
        <taxon>Variovorax</taxon>
    </lineage>
</organism>
<accession>A0A0D0LU56</accession>